<dbReference type="GO" id="GO:0008477">
    <property type="term" value="F:purine nucleosidase activity"/>
    <property type="evidence" value="ECO:0007669"/>
    <property type="project" value="TreeGrafter"/>
</dbReference>
<name>A0A6M8HW53_9PROT</name>
<evidence type="ECO:0000256" key="1">
    <source>
        <dbReference type="ARBA" id="ARBA00022801"/>
    </source>
</evidence>
<organism evidence="4 5">
    <name type="scientific">Lichenicola cladoniae</name>
    <dbReference type="NCBI Taxonomy" id="1484109"/>
    <lineage>
        <taxon>Bacteria</taxon>
        <taxon>Pseudomonadati</taxon>
        <taxon>Pseudomonadota</taxon>
        <taxon>Alphaproteobacteria</taxon>
        <taxon>Acetobacterales</taxon>
        <taxon>Acetobacteraceae</taxon>
        <taxon>Lichenicola</taxon>
    </lineage>
</organism>
<keyword evidence="5" id="KW-1185">Reference proteome</keyword>
<gene>
    <name evidence="4" type="ORF">HN018_20630</name>
</gene>
<keyword evidence="1 4" id="KW-0378">Hydrolase</keyword>
<dbReference type="GO" id="GO:0005829">
    <property type="term" value="C:cytosol"/>
    <property type="evidence" value="ECO:0007669"/>
    <property type="project" value="TreeGrafter"/>
</dbReference>
<proteinExistence type="predicted"/>
<dbReference type="Gene3D" id="3.90.245.10">
    <property type="entry name" value="Ribonucleoside hydrolase-like"/>
    <property type="match status" value="1"/>
</dbReference>
<evidence type="ECO:0000313" key="4">
    <source>
        <dbReference type="EMBL" id="QKE92839.1"/>
    </source>
</evidence>
<sequence length="350" mass="37307">MAGVATPAAHAAAPIYVIEDNDFLGPGGSDVQSALPLLANPDVTLLGLTVATGDAWENAEAAHILRFLEIAGRPDVPVADGAVYPLVNSVARMREWEHRFGPIQWKGAWGETGSIDHIPAVEPPIGPLKAGAPHIHTIAEPAALFLIRQVHAHPHQVTIVEAGPMTNLALAIRLDPTFAATAKQLVFMGALIDTNMMAVTGNADFASDFNFIFDPEAAHIVLTADWPKIVSLGNVSNGVMMTPALMDRIAAVKTPLTTYLKQYFAPLPLWDEMAGAVAVDPSLITKSVDAIMDVDLTDGVNYGHAHVWTAALAPKGMGLRAVTIVQDIDTKRFVDGFVKDAQFTPPHPTH</sequence>
<dbReference type="EMBL" id="CP053708">
    <property type="protein sequence ID" value="QKE92839.1"/>
    <property type="molecule type" value="Genomic_DNA"/>
</dbReference>
<dbReference type="Pfam" id="PF01156">
    <property type="entry name" value="IU_nuc_hydro"/>
    <property type="match status" value="1"/>
</dbReference>
<evidence type="ECO:0000313" key="5">
    <source>
        <dbReference type="Proteomes" id="UP000500767"/>
    </source>
</evidence>
<evidence type="ECO:0000259" key="3">
    <source>
        <dbReference type="Pfam" id="PF01156"/>
    </source>
</evidence>
<dbReference type="InterPro" id="IPR001910">
    <property type="entry name" value="Inosine/uridine_hydrolase_dom"/>
</dbReference>
<feature type="domain" description="Inosine/uridine-preferring nucleoside hydrolase" evidence="3">
    <location>
        <begin position="26"/>
        <end position="334"/>
    </location>
</feature>
<reference evidence="4 5" key="1">
    <citation type="journal article" date="2014" name="World J. Microbiol. Biotechnol.">
        <title>Biodiversity and physiological characteristics of Antarctic and Arctic lichens-associated bacteria.</title>
        <authorList>
            <person name="Lee Y.M."/>
            <person name="Kim E.H."/>
            <person name="Lee H.K."/>
            <person name="Hong S.G."/>
        </authorList>
    </citation>
    <scope>NUCLEOTIDE SEQUENCE [LARGE SCALE GENOMIC DNA]</scope>
    <source>
        <strain evidence="4 5">PAMC 26569</strain>
    </source>
</reference>
<dbReference type="AlphaFoldDB" id="A0A6M8HW53"/>
<dbReference type="PANTHER" id="PTHR12304:SF25">
    <property type="entry name" value="INOSINE_URIDINE-PREFERRING NUCLEOSIDE HYDROLASE DOMAIN-CONTAINING PROTEIN"/>
    <property type="match status" value="1"/>
</dbReference>
<protein>
    <submittedName>
        <fullName evidence="4">Nucleoside hydrolase</fullName>
    </submittedName>
</protein>
<accession>A0A6M8HW53</accession>
<dbReference type="KEGG" id="lck:HN018_20630"/>
<dbReference type="PANTHER" id="PTHR12304">
    <property type="entry name" value="INOSINE-URIDINE PREFERRING NUCLEOSIDE HYDROLASE"/>
    <property type="match status" value="1"/>
</dbReference>
<dbReference type="SUPFAM" id="SSF53590">
    <property type="entry name" value="Nucleoside hydrolase"/>
    <property type="match status" value="1"/>
</dbReference>
<dbReference type="InterPro" id="IPR036452">
    <property type="entry name" value="Ribo_hydro-like"/>
</dbReference>
<dbReference type="Proteomes" id="UP000500767">
    <property type="component" value="Chromosome"/>
</dbReference>
<evidence type="ECO:0000256" key="2">
    <source>
        <dbReference type="ARBA" id="ARBA00023295"/>
    </source>
</evidence>
<dbReference type="GO" id="GO:0006152">
    <property type="term" value="P:purine nucleoside catabolic process"/>
    <property type="evidence" value="ECO:0007669"/>
    <property type="project" value="TreeGrafter"/>
</dbReference>
<keyword evidence="2" id="KW-0326">Glycosidase</keyword>
<dbReference type="InterPro" id="IPR023186">
    <property type="entry name" value="IUNH"/>
</dbReference>